<feature type="region of interest" description="Disordered" evidence="8">
    <location>
        <begin position="1"/>
        <end position="117"/>
    </location>
</feature>
<dbReference type="FunFam" id="4.10.240.10:FF:000003">
    <property type="entry name" value="C6 transcription factor (Leu3)"/>
    <property type="match status" value="1"/>
</dbReference>
<feature type="compositionally biased region" description="Polar residues" evidence="8">
    <location>
        <begin position="298"/>
        <end position="318"/>
    </location>
</feature>
<dbReference type="Proteomes" id="UP001174694">
    <property type="component" value="Unassembled WGS sequence"/>
</dbReference>
<dbReference type="SUPFAM" id="SSF57701">
    <property type="entry name" value="Zn2/Cys6 DNA-binding domain"/>
    <property type="match status" value="1"/>
</dbReference>
<keyword evidence="7" id="KW-0539">Nucleus</keyword>
<feature type="compositionally biased region" description="Gly residues" evidence="8">
    <location>
        <begin position="185"/>
        <end position="203"/>
    </location>
</feature>
<feature type="region of interest" description="Disordered" evidence="8">
    <location>
        <begin position="182"/>
        <end position="218"/>
    </location>
</feature>
<dbReference type="SMART" id="SM00066">
    <property type="entry name" value="GAL4"/>
    <property type="match status" value="1"/>
</dbReference>
<keyword evidence="6" id="KW-0804">Transcription</keyword>
<feature type="region of interest" description="Disordered" evidence="8">
    <location>
        <begin position="834"/>
        <end position="859"/>
    </location>
</feature>
<feature type="domain" description="Zn(2)-C6 fungal-type" evidence="9">
    <location>
        <begin position="118"/>
        <end position="152"/>
    </location>
</feature>
<protein>
    <submittedName>
        <fullName evidence="10">Transcriptional regulator WAR1</fullName>
    </submittedName>
</protein>
<dbReference type="GO" id="GO:0008270">
    <property type="term" value="F:zinc ion binding"/>
    <property type="evidence" value="ECO:0007669"/>
    <property type="project" value="InterPro"/>
</dbReference>
<evidence type="ECO:0000313" key="11">
    <source>
        <dbReference type="Proteomes" id="UP001174694"/>
    </source>
</evidence>
<dbReference type="CDD" id="cd12148">
    <property type="entry name" value="fungal_TF_MHR"/>
    <property type="match status" value="1"/>
</dbReference>
<evidence type="ECO:0000256" key="3">
    <source>
        <dbReference type="ARBA" id="ARBA00022833"/>
    </source>
</evidence>
<evidence type="ECO:0000256" key="2">
    <source>
        <dbReference type="ARBA" id="ARBA00022723"/>
    </source>
</evidence>
<feature type="region of interest" description="Disordered" evidence="8">
    <location>
        <begin position="244"/>
        <end position="321"/>
    </location>
</feature>
<dbReference type="GO" id="GO:0005634">
    <property type="term" value="C:nucleus"/>
    <property type="evidence" value="ECO:0007669"/>
    <property type="project" value="UniProtKB-SubCell"/>
</dbReference>
<evidence type="ECO:0000256" key="6">
    <source>
        <dbReference type="ARBA" id="ARBA00023163"/>
    </source>
</evidence>
<dbReference type="GO" id="GO:0000981">
    <property type="term" value="F:DNA-binding transcription factor activity, RNA polymerase II-specific"/>
    <property type="evidence" value="ECO:0007669"/>
    <property type="project" value="InterPro"/>
</dbReference>
<sequence>MDALDPRLRPAGDPTSTGRSATSAQGQSSGTSTTAAASQQQAPTGPSYTGSTSFSPSTPASASAATPAIATGIHHHAASSGAASGESPPSATSPSFAHDDLHGGGDAPGSVDPKKPRACEACRGLKVRCEPDPANPEGACRRCAKAGRSCVVTQPTRKRQKKTDSRVAELEKKIDALTATLSATRGGGGGIGGGAGAGAGGMLPGREETGHGLYGSPTTVVPEQARREWGVPAVPMAAQGGFTPRQEAQVRRQQGQSQSPYSPEDTRAVFPPPMVLAGQKRKYTEGRNQAEDAAQEKTPASSGTQSLAPQTTALAQESSRSHEYSDVVDRGIITMERAAELWTRYVDFMSPQLPGVILPEGYSVAELRKSKPTLFLSIMSAASSETPNVQRVMVKELMQTIADKVIVVGEKSLELVQAIQVAVIWYWPPEHFEELKFYQLVHMAAVMALDIGLGKKKPGKNKRHIPYTWRDHPFRKHPPPDPTSIEARRAWLTCYFLTSNTAMALHRPNLVRWTPFMTECMDVLETSPEAAPSDKYLCHLIWTHRLAEEIGVQFAMDDPSAVVNIADARTQYALRGFERDLDRYQASVPKEMLHPSLKLSFYVMNLYMHEIALHTDGHEDFKPPFSADSLAQTLINDAALTPAHINALSACLTAIDGIFETFLAMDVASIRCLPVFNFVRVAYATVVLIKMYFAASSPDSELGKVINKDHMKVEQHLDALLDKFRATAADDKCRPAAKFLVVLVMIRSWFQKQGKEITAATAASGGPSPATEEAGTPFQPPRPGSAPGSGDKAGAGSGPTPGSEGTVRATPVPQEYSGTANTPLQLLSEVATNDHAASTPGPGGGANRTPGPPMPGGMAPNFYYGQPFMYDSTGDNSAASSAPGAGVAGADAAGGRPAGPHPGTAVLQGNPLPWLNNSFNADLDYPSLMDGAGLAQAMDLTLAGLTEGTAPVEGYENGMRYVMMEPWFMDGMSGANMFQF</sequence>
<feature type="compositionally biased region" description="Polar residues" evidence="8">
    <location>
        <begin position="251"/>
        <end position="261"/>
    </location>
</feature>
<feature type="region of interest" description="Disordered" evidence="8">
    <location>
        <begin position="760"/>
        <end position="819"/>
    </location>
</feature>
<gene>
    <name evidence="10" type="ORF">NKR23_g7394</name>
</gene>
<dbReference type="Pfam" id="PF00172">
    <property type="entry name" value="Zn_clus"/>
    <property type="match status" value="1"/>
</dbReference>
<feature type="compositionally biased region" description="Low complexity" evidence="8">
    <location>
        <begin position="760"/>
        <end position="771"/>
    </location>
</feature>
<dbReference type="Gene3D" id="4.10.240.10">
    <property type="entry name" value="Zn(2)-C6 fungal-type DNA-binding domain"/>
    <property type="match status" value="1"/>
</dbReference>
<keyword evidence="3" id="KW-0862">Zinc</keyword>
<dbReference type="PANTHER" id="PTHR31845">
    <property type="entry name" value="FINGER DOMAIN PROTEIN, PUTATIVE-RELATED"/>
    <property type="match status" value="1"/>
</dbReference>
<dbReference type="InterPro" id="IPR036864">
    <property type="entry name" value="Zn2-C6_fun-type_DNA-bd_sf"/>
</dbReference>
<comment type="caution">
    <text evidence="10">The sequence shown here is derived from an EMBL/GenBank/DDBJ whole genome shotgun (WGS) entry which is preliminary data.</text>
</comment>
<keyword evidence="2" id="KW-0479">Metal-binding</keyword>
<feature type="compositionally biased region" description="Low complexity" evidence="8">
    <location>
        <begin position="20"/>
        <end position="95"/>
    </location>
</feature>
<evidence type="ECO:0000313" key="10">
    <source>
        <dbReference type="EMBL" id="KAJ9142167.1"/>
    </source>
</evidence>
<evidence type="ECO:0000256" key="8">
    <source>
        <dbReference type="SAM" id="MobiDB-lite"/>
    </source>
</evidence>
<dbReference type="PROSITE" id="PS00463">
    <property type="entry name" value="ZN2_CY6_FUNGAL_1"/>
    <property type="match status" value="1"/>
</dbReference>
<evidence type="ECO:0000256" key="7">
    <source>
        <dbReference type="ARBA" id="ARBA00023242"/>
    </source>
</evidence>
<feature type="compositionally biased region" description="Low complexity" evidence="8">
    <location>
        <begin position="877"/>
        <end position="895"/>
    </location>
</feature>
<dbReference type="PROSITE" id="PS50048">
    <property type="entry name" value="ZN2_CY6_FUNGAL_2"/>
    <property type="match status" value="1"/>
</dbReference>
<dbReference type="GO" id="GO:0000976">
    <property type="term" value="F:transcription cis-regulatory region binding"/>
    <property type="evidence" value="ECO:0007669"/>
    <property type="project" value="TreeGrafter"/>
</dbReference>
<keyword evidence="4" id="KW-0805">Transcription regulation</keyword>
<keyword evidence="5" id="KW-0238">DNA-binding</keyword>
<accession>A0AA38VMQ7</accession>
<evidence type="ECO:0000259" key="9">
    <source>
        <dbReference type="PROSITE" id="PS50048"/>
    </source>
</evidence>
<evidence type="ECO:0000256" key="5">
    <source>
        <dbReference type="ARBA" id="ARBA00023125"/>
    </source>
</evidence>
<feature type="compositionally biased region" description="Basic and acidic residues" evidence="8">
    <location>
        <begin position="1"/>
        <end position="10"/>
    </location>
</feature>
<dbReference type="CDD" id="cd00067">
    <property type="entry name" value="GAL4"/>
    <property type="match status" value="1"/>
</dbReference>
<evidence type="ECO:0000256" key="4">
    <source>
        <dbReference type="ARBA" id="ARBA00023015"/>
    </source>
</evidence>
<organism evidence="10 11">
    <name type="scientific">Pleurostoma richardsiae</name>
    <dbReference type="NCBI Taxonomy" id="41990"/>
    <lineage>
        <taxon>Eukaryota</taxon>
        <taxon>Fungi</taxon>
        <taxon>Dikarya</taxon>
        <taxon>Ascomycota</taxon>
        <taxon>Pezizomycotina</taxon>
        <taxon>Sordariomycetes</taxon>
        <taxon>Sordariomycetidae</taxon>
        <taxon>Calosphaeriales</taxon>
        <taxon>Pleurostomataceae</taxon>
        <taxon>Pleurostoma</taxon>
    </lineage>
</organism>
<dbReference type="InterPro" id="IPR051089">
    <property type="entry name" value="prtT"/>
</dbReference>
<dbReference type="PANTHER" id="PTHR31845:SF39">
    <property type="entry name" value="TRANSCRIPTION FACTOR PBCR-RELATED"/>
    <property type="match status" value="1"/>
</dbReference>
<reference evidence="10" key="1">
    <citation type="submission" date="2022-07" db="EMBL/GenBank/DDBJ databases">
        <title>Fungi with potential for degradation of polypropylene.</title>
        <authorList>
            <person name="Gostincar C."/>
        </authorList>
    </citation>
    <scope>NUCLEOTIDE SEQUENCE</scope>
    <source>
        <strain evidence="10">EXF-13308</strain>
    </source>
</reference>
<dbReference type="InterPro" id="IPR001138">
    <property type="entry name" value="Zn2Cys6_DnaBD"/>
</dbReference>
<comment type="subcellular location">
    <subcellularLocation>
        <location evidence="1">Nucleus</location>
    </subcellularLocation>
</comment>
<proteinExistence type="predicted"/>
<keyword evidence="11" id="KW-1185">Reference proteome</keyword>
<name>A0AA38VMQ7_9PEZI</name>
<evidence type="ECO:0000256" key="1">
    <source>
        <dbReference type="ARBA" id="ARBA00004123"/>
    </source>
</evidence>
<dbReference type="GO" id="GO:0001216">
    <property type="term" value="F:DNA-binding transcription activator activity"/>
    <property type="evidence" value="ECO:0007669"/>
    <property type="project" value="UniProtKB-ARBA"/>
</dbReference>
<dbReference type="AlphaFoldDB" id="A0AA38VMQ7"/>
<dbReference type="EMBL" id="JANBVO010000023">
    <property type="protein sequence ID" value="KAJ9142167.1"/>
    <property type="molecule type" value="Genomic_DNA"/>
</dbReference>
<feature type="region of interest" description="Disordered" evidence="8">
    <location>
        <begin position="875"/>
        <end position="906"/>
    </location>
</feature>